<name>A0AAV4TTB5_CAEEX</name>
<protein>
    <submittedName>
        <fullName evidence="3">Protein bicaudal C 1</fullName>
    </submittedName>
</protein>
<keyword evidence="4" id="KW-1185">Reference proteome</keyword>
<evidence type="ECO:0000256" key="1">
    <source>
        <dbReference type="SAM" id="MobiDB-lite"/>
    </source>
</evidence>
<feature type="compositionally biased region" description="Polar residues" evidence="1">
    <location>
        <begin position="1"/>
        <end position="13"/>
    </location>
</feature>
<evidence type="ECO:0000313" key="4">
    <source>
        <dbReference type="Proteomes" id="UP001054945"/>
    </source>
</evidence>
<feature type="compositionally biased region" description="Polar residues" evidence="1">
    <location>
        <begin position="33"/>
        <end position="45"/>
    </location>
</feature>
<dbReference type="AlphaFoldDB" id="A0AAV4TTB5"/>
<proteinExistence type="predicted"/>
<gene>
    <name evidence="3" type="primary">BICC1_1</name>
    <name evidence="3" type="ORF">CEXT_527181</name>
</gene>
<feature type="region of interest" description="Disordered" evidence="1">
    <location>
        <begin position="1"/>
        <end position="49"/>
    </location>
</feature>
<evidence type="ECO:0000313" key="3">
    <source>
        <dbReference type="EMBL" id="GIY49703.1"/>
    </source>
</evidence>
<dbReference type="EMBL" id="BPLR01011867">
    <property type="protein sequence ID" value="GIY49703.1"/>
    <property type="molecule type" value="Genomic_DNA"/>
</dbReference>
<sequence>MFSQYSPSKINRVSDSLSSNPESPTSSTKEPNGSSSDTESIQSGLTEERFRIDRKKLEDMLQVQHNGNGKIESAEDFFQKVMLETSTQISWPSKLKIGAKSKKASNLSLHP</sequence>
<evidence type="ECO:0000259" key="2">
    <source>
        <dbReference type="Pfam" id="PF24234"/>
    </source>
</evidence>
<organism evidence="3 4">
    <name type="scientific">Caerostris extrusa</name>
    <name type="common">Bark spider</name>
    <name type="synonym">Caerostris bankana</name>
    <dbReference type="NCBI Taxonomy" id="172846"/>
    <lineage>
        <taxon>Eukaryota</taxon>
        <taxon>Metazoa</taxon>
        <taxon>Ecdysozoa</taxon>
        <taxon>Arthropoda</taxon>
        <taxon>Chelicerata</taxon>
        <taxon>Arachnida</taxon>
        <taxon>Araneae</taxon>
        <taxon>Araneomorphae</taxon>
        <taxon>Entelegynae</taxon>
        <taxon>Araneoidea</taxon>
        <taxon>Araneidae</taxon>
        <taxon>Caerostris</taxon>
    </lineage>
</organism>
<dbReference type="Pfam" id="PF24234">
    <property type="entry name" value="KH_BICC1_1st"/>
    <property type="match status" value="1"/>
</dbReference>
<feature type="compositionally biased region" description="Low complexity" evidence="1">
    <location>
        <begin position="14"/>
        <end position="32"/>
    </location>
</feature>
<feature type="domain" description="BICC1 first type I KH" evidence="2">
    <location>
        <begin position="48"/>
        <end position="104"/>
    </location>
</feature>
<reference evidence="3 4" key="1">
    <citation type="submission" date="2021-06" db="EMBL/GenBank/DDBJ databases">
        <title>Caerostris extrusa draft genome.</title>
        <authorList>
            <person name="Kono N."/>
            <person name="Arakawa K."/>
        </authorList>
    </citation>
    <scope>NUCLEOTIDE SEQUENCE [LARGE SCALE GENOMIC DNA]</scope>
</reference>
<accession>A0AAV4TTB5</accession>
<dbReference type="InterPro" id="IPR047549">
    <property type="entry name" value="BICC1_KH-I_rpt1"/>
</dbReference>
<dbReference type="Proteomes" id="UP001054945">
    <property type="component" value="Unassembled WGS sequence"/>
</dbReference>
<comment type="caution">
    <text evidence="3">The sequence shown here is derived from an EMBL/GenBank/DDBJ whole genome shotgun (WGS) entry which is preliminary data.</text>
</comment>